<proteinExistence type="inferred from homology"/>
<dbReference type="Proteomes" id="UP000242525">
    <property type="component" value="Unassembled WGS sequence"/>
</dbReference>
<evidence type="ECO:0000256" key="2">
    <source>
        <dbReference type="ARBA" id="ARBA00022989"/>
    </source>
</evidence>
<dbReference type="EMBL" id="CCBN010000008">
    <property type="protein sequence ID" value="CDO54499.1"/>
    <property type="molecule type" value="Genomic_DNA"/>
</dbReference>
<dbReference type="PANTHER" id="PTHR12483:SF115">
    <property type="entry name" value="COPPER TRANSPORT PROTEIN"/>
    <property type="match status" value="1"/>
</dbReference>
<keyword evidence="4" id="KW-0187">Copper transport</keyword>
<gene>
    <name evidence="5" type="ORF">BN980_GECA08s00098g</name>
</gene>
<feature type="transmembrane region" description="Helical" evidence="4">
    <location>
        <begin position="65"/>
        <end position="84"/>
    </location>
</feature>
<comment type="similarity">
    <text evidence="4">Belongs to the copper transporter (Ctr) (TC 1.A.56) family. SLC31A subfamily.</text>
</comment>
<evidence type="ECO:0000256" key="4">
    <source>
        <dbReference type="RuleBase" id="RU367022"/>
    </source>
</evidence>
<organism evidence="5 6">
    <name type="scientific">Geotrichum candidum</name>
    <name type="common">Oospora lactis</name>
    <name type="synonym">Dipodascus geotrichum</name>
    <dbReference type="NCBI Taxonomy" id="1173061"/>
    <lineage>
        <taxon>Eukaryota</taxon>
        <taxon>Fungi</taxon>
        <taxon>Dikarya</taxon>
        <taxon>Ascomycota</taxon>
        <taxon>Saccharomycotina</taxon>
        <taxon>Dipodascomycetes</taxon>
        <taxon>Dipodascales</taxon>
        <taxon>Dipodascaceae</taxon>
        <taxon>Geotrichum</taxon>
    </lineage>
</organism>
<dbReference type="STRING" id="1173061.A0A0J9XCD5"/>
<evidence type="ECO:0000313" key="6">
    <source>
        <dbReference type="Proteomes" id="UP000242525"/>
    </source>
</evidence>
<dbReference type="GO" id="GO:0005375">
    <property type="term" value="F:copper ion transmembrane transporter activity"/>
    <property type="evidence" value="ECO:0007669"/>
    <property type="project" value="UniProtKB-UniRule"/>
</dbReference>
<dbReference type="AlphaFoldDB" id="A0A0J9XCD5"/>
<accession>A0A0J9XCD5</accession>
<dbReference type="InterPro" id="IPR007274">
    <property type="entry name" value="Cop_transporter"/>
</dbReference>
<keyword evidence="4" id="KW-0813">Transport</keyword>
<protein>
    <recommendedName>
        <fullName evidence="4">Copper transport protein</fullName>
    </recommendedName>
</protein>
<dbReference type="OrthoDB" id="161814at2759"/>
<keyword evidence="6" id="KW-1185">Reference proteome</keyword>
<keyword evidence="3 4" id="KW-0472">Membrane</keyword>
<evidence type="ECO:0000256" key="1">
    <source>
        <dbReference type="ARBA" id="ARBA00022692"/>
    </source>
</evidence>
<dbReference type="PANTHER" id="PTHR12483">
    <property type="entry name" value="SOLUTE CARRIER FAMILY 31 COPPER TRANSPORTERS"/>
    <property type="match status" value="1"/>
</dbReference>
<keyword evidence="4" id="KW-0186">Copper</keyword>
<sequence>MVMAHAAMDHSMMDHSMMDHSGMDHGDMGGGHGGMDDMCSMNMLFTWDTTNLCIISKHWHIRSNMSLVLSLLAIVALTAGYEYLRFIVARKFPEESQLHSHLGTSNSDGEAHVGVANISPVVERRRRIRKSVYYAIQVFYSFMVMLLFMTYNGWVMLSVAAGAFVGHYFWGSRSSARGLTCH</sequence>
<keyword evidence="4" id="KW-0406">Ion transport</keyword>
<evidence type="ECO:0000256" key="3">
    <source>
        <dbReference type="ARBA" id="ARBA00023136"/>
    </source>
</evidence>
<feature type="transmembrane region" description="Helical" evidence="4">
    <location>
        <begin position="131"/>
        <end position="148"/>
    </location>
</feature>
<comment type="caution">
    <text evidence="5">The sequence shown here is derived from an EMBL/GenBank/DDBJ whole genome shotgun (WGS) entry which is preliminary data.</text>
</comment>
<evidence type="ECO:0000313" key="5">
    <source>
        <dbReference type="EMBL" id="CDO54499.1"/>
    </source>
</evidence>
<dbReference type="GO" id="GO:0016020">
    <property type="term" value="C:membrane"/>
    <property type="evidence" value="ECO:0007669"/>
    <property type="project" value="UniProtKB-SubCell"/>
</dbReference>
<name>A0A0J9XCD5_GEOCN</name>
<keyword evidence="1 4" id="KW-0812">Transmembrane</keyword>
<reference evidence="5" key="1">
    <citation type="submission" date="2014-03" db="EMBL/GenBank/DDBJ databases">
        <authorList>
            <person name="Casaregola S."/>
        </authorList>
    </citation>
    <scope>NUCLEOTIDE SEQUENCE [LARGE SCALE GENOMIC DNA]</scope>
    <source>
        <strain evidence="5">CLIB 918</strain>
    </source>
</reference>
<keyword evidence="2 4" id="KW-1133">Transmembrane helix</keyword>
<feature type="transmembrane region" description="Helical" evidence="4">
    <location>
        <begin position="154"/>
        <end position="170"/>
    </location>
</feature>
<comment type="subcellular location">
    <subcellularLocation>
        <location evidence="4">Membrane</location>
        <topology evidence="4">Multi-pass membrane protein</topology>
    </subcellularLocation>
</comment>
<dbReference type="Pfam" id="PF04145">
    <property type="entry name" value="Ctr"/>
    <property type="match status" value="1"/>
</dbReference>